<feature type="binding site" evidence="9">
    <location>
        <position position="169"/>
    </location>
    <ligand>
        <name>Zn(2+)</name>
        <dbReference type="ChEBI" id="CHEBI:29105"/>
        <note>catalytic</note>
    </ligand>
</feature>
<dbReference type="GO" id="GO:0008270">
    <property type="term" value="F:zinc ion binding"/>
    <property type="evidence" value="ECO:0007669"/>
    <property type="project" value="UniProtKB-UniRule"/>
</dbReference>
<evidence type="ECO:0000256" key="7">
    <source>
        <dbReference type="ARBA" id="ARBA00023157"/>
    </source>
</evidence>
<gene>
    <name evidence="12" type="ORF">TELCIR_13422</name>
</gene>
<evidence type="ECO:0000256" key="2">
    <source>
        <dbReference type="ARBA" id="ARBA00022670"/>
    </source>
</evidence>
<dbReference type="InterPro" id="IPR024079">
    <property type="entry name" value="MetalloPept_cat_dom_sf"/>
</dbReference>
<proteinExistence type="predicted"/>
<dbReference type="GO" id="GO:0004222">
    <property type="term" value="F:metalloendopeptidase activity"/>
    <property type="evidence" value="ECO:0007669"/>
    <property type="project" value="UniProtKB-UniRule"/>
</dbReference>
<keyword evidence="6 9" id="KW-0482">Metalloprotease</keyword>
<feature type="binding site" evidence="9">
    <location>
        <position position="175"/>
    </location>
    <ligand>
        <name>Zn(2+)</name>
        <dbReference type="ChEBI" id="CHEBI:29105"/>
        <note>catalytic</note>
    </ligand>
</feature>
<feature type="non-terminal residue" evidence="12">
    <location>
        <position position="321"/>
    </location>
</feature>
<dbReference type="PANTHER" id="PTHR10127">
    <property type="entry name" value="DISCOIDIN, CUB, EGF, LAMININ , AND ZINC METALLOPROTEASE DOMAIN CONTAINING"/>
    <property type="match status" value="1"/>
</dbReference>
<dbReference type="OrthoDB" id="5913174at2759"/>
<keyword evidence="1" id="KW-0245">EGF-like domain</keyword>
<reference evidence="12 13" key="1">
    <citation type="submission" date="2015-09" db="EMBL/GenBank/DDBJ databases">
        <title>Draft genome of the parasitic nematode Teladorsagia circumcincta isolate WARC Sus (inbred).</title>
        <authorList>
            <person name="Mitreva M."/>
        </authorList>
    </citation>
    <scope>NUCLEOTIDE SEQUENCE [LARGE SCALE GENOMIC DNA]</scope>
    <source>
        <strain evidence="12 13">S</strain>
    </source>
</reference>
<dbReference type="EC" id="3.4.24.-" evidence="10"/>
<feature type="binding site" evidence="9">
    <location>
        <position position="165"/>
    </location>
    <ligand>
        <name>Zn(2+)</name>
        <dbReference type="ChEBI" id="CHEBI:29105"/>
        <note>catalytic</note>
    </ligand>
</feature>
<evidence type="ECO:0000256" key="3">
    <source>
        <dbReference type="ARBA" id="ARBA00022723"/>
    </source>
</evidence>
<dbReference type="PRINTS" id="PR00480">
    <property type="entry name" value="ASTACIN"/>
</dbReference>
<keyword evidence="13" id="KW-1185">Reference proteome</keyword>
<dbReference type="PANTHER" id="PTHR10127:SF877">
    <property type="entry name" value="ZINC METALLOPROTEINASE NAS-34"/>
    <property type="match status" value="1"/>
</dbReference>
<evidence type="ECO:0000256" key="9">
    <source>
        <dbReference type="PROSITE-ProRule" id="PRU01211"/>
    </source>
</evidence>
<feature type="signal peptide" evidence="10">
    <location>
        <begin position="1"/>
        <end position="16"/>
    </location>
</feature>
<dbReference type="GO" id="GO:0006508">
    <property type="term" value="P:proteolysis"/>
    <property type="evidence" value="ECO:0007669"/>
    <property type="project" value="UniProtKB-KW"/>
</dbReference>
<dbReference type="EMBL" id="KZ349447">
    <property type="protein sequence ID" value="PIO64929.1"/>
    <property type="molecule type" value="Genomic_DNA"/>
</dbReference>
<dbReference type="Gene3D" id="3.40.390.10">
    <property type="entry name" value="Collagenase (Catalytic Domain)"/>
    <property type="match status" value="1"/>
</dbReference>
<dbReference type="InterPro" id="IPR006026">
    <property type="entry name" value="Peptidase_Metallo"/>
</dbReference>
<protein>
    <recommendedName>
        <fullName evidence="10">Metalloendopeptidase</fullName>
        <ecNumber evidence="10">3.4.24.-</ecNumber>
    </recommendedName>
</protein>
<comment type="caution">
    <text evidence="9">Lacks conserved residue(s) required for the propagation of feature annotation.</text>
</comment>
<evidence type="ECO:0000313" key="13">
    <source>
        <dbReference type="Proteomes" id="UP000230423"/>
    </source>
</evidence>
<dbReference type="FunFam" id="3.40.390.10:FF:000028">
    <property type="entry name" value="Zinc metalloproteinase"/>
    <property type="match status" value="1"/>
</dbReference>
<dbReference type="CDD" id="cd04280">
    <property type="entry name" value="ZnMc_astacin_like"/>
    <property type="match status" value="1"/>
</dbReference>
<keyword evidence="3 9" id="KW-0479">Metal-binding</keyword>
<keyword evidence="4 9" id="KW-0378">Hydrolase</keyword>
<dbReference type="PROSITE" id="PS51864">
    <property type="entry name" value="ASTACIN"/>
    <property type="match status" value="1"/>
</dbReference>
<evidence type="ECO:0000259" key="11">
    <source>
        <dbReference type="PROSITE" id="PS51864"/>
    </source>
</evidence>
<name>A0A2G9U3T2_TELCI</name>
<keyword evidence="2 9" id="KW-0645">Protease</keyword>
<dbReference type="SMART" id="SM00235">
    <property type="entry name" value="ZnMc"/>
    <property type="match status" value="1"/>
</dbReference>
<evidence type="ECO:0000256" key="1">
    <source>
        <dbReference type="ARBA" id="ARBA00022536"/>
    </source>
</evidence>
<dbReference type="SUPFAM" id="SSF55486">
    <property type="entry name" value="Metalloproteases ('zincins'), catalytic domain"/>
    <property type="match status" value="1"/>
</dbReference>
<organism evidence="12 13">
    <name type="scientific">Teladorsagia circumcincta</name>
    <name type="common">Brown stomach worm</name>
    <name type="synonym">Ostertagia circumcincta</name>
    <dbReference type="NCBI Taxonomy" id="45464"/>
    <lineage>
        <taxon>Eukaryota</taxon>
        <taxon>Metazoa</taxon>
        <taxon>Ecdysozoa</taxon>
        <taxon>Nematoda</taxon>
        <taxon>Chromadorea</taxon>
        <taxon>Rhabditida</taxon>
        <taxon>Rhabditina</taxon>
        <taxon>Rhabditomorpha</taxon>
        <taxon>Strongyloidea</taxon>
        <taxon>Trichostrongylidae</taxon>
        <taxon>Teladorsagia</taxon>
    </lineage>
</organism>
<evidence type="ECO:0000256" key="4">
    <source>
        <dbReference type="ARBA" id="ARBA00022801"/>
    </source>
</evidence>
<keyword evidence="5 9" id="KW-0862">Zinc</keyword>
<comment type="cofactor">
    <cofactor evidence="9 10">
        <name>Zn(2+)</name>
        <dbReference type="ChEBI" id="CHEBI:29105"/>
    </cofactor>
    <text evidence="9 10">Binds 1 zinc ion per subunit.</text>
</comment>
<dbReference type="Pfam" id="PF01400">
    <property type="entry name" value="Astacin"/>
    <property type="match status" value="1"/>
</dbReference>
<keyword evidence="8" id="KW-0325">Glycoprotein</keyword>
<feature type="active site" evidence="9">
    <location>
        <position position="166"/>
    </location>
</feature>
<keyword evidence="10" id="KW-0732">Signal</keyword>
<evidence type="ECO:0000256" key="10">
    <source>
        <dbReference type="RuleBase" id="RU361183"/>
    </source>
</evidence>
<dbReference type="AlphaFoldDB" id="A0A2G9U3T2"/>
<dbReference type="Proteomes" id="UP000230423">
    <property type="component" value="Unassembled WGS sequence"/>
</dbReference>
<accession>A0A2G9U3T2</accession>
<dbReference type="InterPro" id="IPR034035">
    <property type="entry name" value="Astacin-like_dom"/>
</dbReference>
<evidence type="ECO:0000256" key="6">
    <source>
        <dbReference type="ARBA" id="ARBA00023049"/>
    </source>
</evidence>
<evidence type="ECO:0000256" key="8">
    <source>
        <dbReference type="ARBA" id="ARBA00023180"/>
    </source>
</evidence>
<feature type="domain" description="Peptidase M12A" evidence="11">
    <location>
        <begin position="72"/>
        <end position="268"/>
    </location>
</feature>
<keyword evidence="7" id="KW-1015">Disulfide bond</keyword>
<dbReference type="GO" id="GO:0018996">
    <property type="term" value="P:molting cycle, collagen and cuticulin-based cuticle"/>
    <property type="evidence" value="ECO:0007669"/>
    <property type="project" value="UniProtKB-ARBA"/>
</dbReference>
<sequence length="321" mass="36421">MLLIIFLAALWAPTHGPTSRDEMPFEDTPAKPDQLPYMFEGDILLSEEQLQTIIRNTEDQLWIKGENPRVRRSLTSYLASRWSTLPIPYYINTQSGVSEAAVLAGIARWEADTCIKFTRQYSLPSRNGIEFFLGSGCYSMIGRVGSRSQQVSIGYGCTSLGTVTHEIGHALGFYHEQARYDRDSYVQIVSQNIQNGYLSQFTKQSRSAMQDYGVGYDFGSVMHYDQFSFSQGSGQAIRAIDTNYQQTIGQREAPSFMDVKRINLAYCNSEYTTIFISRPRSTIPQYQSTLHRPPPLLEARLLPLLAPQQALQLRRQPLQEL</sequence>
<evidence type="ECO:0000256" key="5">
    <source>
        <dbReference type="ARBA" id="ARBA00022833"/>
    </source>
</evidence>
<feature type="chain" id="PRO_5013426584" description="Metalloendopeptidase" evidence="10">
    <location>
        <begin position="17"/>
        <end position="321"/>
    </location>
</feature>
<dbReference type="InterPro" id="IPR001506">
    <property type="entry name" value="Peptidase_M12A"/>
</dbReference>
<evidence type="ECO:0000313" key="12">
    <source>
        <dbReference type="EMBL" id="PIO64929.1"/>
    </source>
</evidence>